<organism evidence="2 3">
    <name type="scientific">Streptomyces xanthochromogenes</name>
    <dbReference type="NCBI Taxonomy" id="67384"/>
    <lineage>
        <taxon>Bacteria</taxon>
        <taxon>Bacillati</taxon>
        <taxon>Actinomycetota</taxon>
        <taxon>Actinomycetes</taxon>
        <taxon>Kitasatosporales</taxon>
        <taxon>Streptomycetaceae</taxon>
        <taxon>Streptomyces</taxon>
    </lineage>
</organism>
<reference evidence="3" key="1">
    <citation type="journal article" date="2019" name="Int. J. Syst. Evol. Microbiol.">
        <title>The Global Catalogue of Microorganisms (GCM) 10K type strain sequencing project: providing services to taxonomists for standard genome sequencing and annotation.</title>
        <authorList>
            <consortium name="The Broad Institute Genomics Platform"/>
            <consortium name="The Broad Institute Genome Sequencing Center for Infectious Disease"/>
            <person name="Wu L."/>
            <person name="Ma J."/>
        </authorList>
    </citation>
    <scope>NUCLEOTIDE SEQUENCE [LARGE SCALE GENOMIC DNA]</scope>
    <source>
        <strain evidence="3">JCM 4594</strain>
    </source>
</reference>
<feature type="compositionally biased region" description="Polar residues" evidence="1">
    <location>
        <begin position="65"/>
        <end position="75"/>
    </location>
</feature>
<sequence>MSDQPDPLALFRALADQYVAQAAETARKATGSTTDEARRAQQGIAAGWQHAEFLLRRTLNDPDNSRTTGNNPRASDSTRRRALARNAVAPVLKRARRVATAIHPRGSR</sequence>
<evidence type="ECO:0000313" key="2">
    <source>
        <dbReference type="EMBL" id="GGY71239.1"/>
    </source>
</evidence>
<protein>
    <submittedName>
        <fullName evidence="2">Uncharacterized protein</fullName>
    </submittedName>
</protein>
<proteinExistence type="predicted"/>
<dbReference type="Proteomes" id="UP000600946">
    <property type="component" value="Unassembled WGS sequence"/>
</dbReference>
<keyword evidence="3" id="KW-1185">Reference proteome</keyword>
<comment type="caution">
    <text evidence="2">The sequence shown here is derived from an EMBL/GenBank/DDBJ whole genome shotgun (WGS) entry which is preliminary data.</text>
</comment>
<name>A0ABQ3AXX0_9ACTN</name>
<feature type="region of interest" description="Disordered" evidence="1">
    <location>
        <begin position="24"/>
        <end position="43"/>
    </location>
</feature>
<dbReference type="RefSeq" id="WP_190029590.1">
    <property type="nucleotide sequence ID" value="NZ_BMUU01000026.1"/>
</dbReference>
<dbReference type="GeneID" id="96295498"/>
<accession>A0ABQ3AXX0</accession>
<evidence type="ECO:0000256" key="1">
    <source>
        <dbReference type="SAM" id="MobiDB-lite"/>
    </source>
</evidence>
<feature type="region of interest" description="Disordered" evidence="1">
    <location>
        <begin position="57"/>
        <end position="88"/>
    </location>
</feature>
<evidence type="ECO:0000313" key="3">
    <source>
        <dbReference type="Proteomes" id="UP000600946"/>
    </source>
</evidence>
<dbReference type="EMBL" id="BMUU01000026">
    <property type="protein sequence ID" value="GGY71239.1"/>
    <property type="molecule type" value="Genomic_DNA"/>
</dbReference>
<gene>
    <name evidence="2" type="ORF">GCM10010326_76760</name>
</gene>